<evidence type="ECO:0000256" key="1">
    <source>
        <dbReference type="ARBA" id="ARBA00023002"/>
    </source>
</evidence>
<evidence type="ECO:0000259" key="2">
    <source>
        <dbReference type="Pfam" id="PF00465"/>
    </source>
</evidence>
<dbReference type="PROSITE" id="PS00060">
    <property type="entry name" value="ADH_IRON_2"/>
    <property type="match status" value="1"/>
</dbReference>
<dbReference type="PANTHER" id="PTHR43633:SF1">
    <property type="entry name" value="ALCOHOL DEHYDROGENASE YQHD"/>
    <property type="match status" value="1"/>
</dbReference>
<reference evidence="4 5" key="1">
    <citation type="submission" date="2020-08" db="EMBL/GenBank/DDBJ databases">
        <authorList>
            <person name="Liu C."/>
            <person name="Sun Q."/>
        </authorList>
    </citation>
    <scope>NUCLEOTIDE SEQUENCE [LARGE SCALE GENOMIC DNA]</scope>
    <source>
        <strain evidence="4 5">NSJ-57</strain>
    </source>
</reference>
<evidence type="ECO:0000313" key="5">
    <source>
        <dbReference type="Proteomes" id="UP000515913"/>
    </source>
</evidence>
<dbReference type="SUPFAM" id="SSF56796">
    <property type="entry name" value="Dehydroquinate synthase-like"/>
    <property type="match status" value="1"/>
</dbReference>
<dbReference type="RefSeq" id="WP_187422742.1">
    <property type="nucleotide sequence ID" value="NZ_CP060637.1"/>
</dbReference>
<sequence length="391" mass="43143">MFKFTYNIPTKVYFGGDQLSNLGPELKKFGKRVLLCYGGGSIKKIGLYDKIVTEIKKAGLELFELSGIEPNPRVTSVNRGAQICKDENIDVLLAVGGGSVIDCTKFVGAGKYYDGDAWDLVTRKAPITNCLPIVTVLTLAATGSEMDCGGVITNLETNDKIGMGASIMRPRVSFLDPANTYTVSPYQTACGSADIFSHLVETYFNPTGSMFMLDTFMEGMMKTVVKYAPVAVAHPKNEEARANLMWTSSWAINDFVSACQRCTWSCHPMEHQLSAYYDITHGLGLAILTPRWMRYVLDETTAERFRNFAVSVFGVDPTLPNMEAAKAGIEAVEKFLFEDLKLTKTLTELGIDKTHFTEMADKACHAKGGRVLKGYKHLTPKDVEAIYEMCL</sequence>
<dbReference type="Pfam" id="PF25137">
    <property type="entry name" value="ADH_Fe_C"/>
    <property type="match status" value="1"/>
</dbReference>
<dbReference type="GO" id="GO:1990002">
    <property type="term" value="F:methylglyoxal reductase (NADPH) (acetol producing) activity"/>
    <property type="evidence" value="ECO:0007669"/>
    <property type="project" value="TreeGrafter"/>
</dbReference>
<dbReference type="GO" id="GO:0008106">
    <property type="term" value="F:alcohol dehydrogenase (NADP+) activity"/>
    <property type="evidence" value="ECO:0007669"/>
    <property type="project" value="TreeGrafter"/>
</dbReference>
<dbReference type="Gene3D" id="3.40.50.1970">
    <property type="match status" value="1"/>
</dbReference>
<dbReference type="InterPro" id="IPR018211">
    <property type="entry name" value="ADH_Fe_CS"/>
</dbReference>
<dbReference type="FunFam" id="3.40.50.1970:FF:000003">
    <property type="entry name" value="Alcohol dehydrogenase, iron-containing"/>
    <property type="match status" value="1"/>
</dbReference>
<evidence type="ECO:0000313" key="4">
    <source>
        <dbReference type="EMBL" id="QNM14812.1"/>
    </source>
</evidence>
<dbReference type="KEGG" id="fho:H9Q81_07565"/>
<dbReference type="InterPro" id="IPR044731">
    <property type="entry name" value="BDH-like"/>
</dbReference>
<proteinExistence type="predicted"/>
<dbReference type="EMBL" id="CP060637">
    <property type="protein sequence ID" value="QNM14812.1"/>
    <property type="molecule type" value="Genomic_DNA"/>
</dbReference>
<dbReference type="Proteomes" id="UP000515913">
    <property type="component" value="Chromosome"/>
</dbReference>
<dbReference type="GO" id="GO:0005829">
    <property type="term" value="C:cytosol"/>
    <property type="evidence" value="ECO:0007669"/>
    <property type="project" value="TreeGrafter"/>
</dbReference>
<dbReference type="Pfam" id="PF00465">
    <property type="entry name" value="Fe-ADH"/>
    <property type="match status" value="1"/>
</dbReference>
<dbReference type="AlphaFoldDB" id="A0A7G9GVI0"/>
<feature type="domain" description="Alcohol dehydrogenase iron-type/glycerol dehydrogenase GldA" evidence="2">
    <location>
        <begin position="9"/>
        <end position="177"/>
    </location>
</feature>
<evidence type="ECO:0000259" key="3">
    <source>
        <dbReference type="Pfam" id="PF25137"/>
    </source>
</evidence>
<dbReference type="PANTHER" id="PTHR43633">
    <property type="entry name" value="ALCOHOL DEHYDROGENASE YQHD"/>
    <property type="match status" value="1"/>
</dbReference>
<organism evidence="4 5">
    <name type="scientific">Fusobacterium hominis</name>
    <dbReference type="NCBI Taxonomy" id="2764326"/>
    <lineage>
        <taxon>Bacteria</taxon>
        <taxon>Fusobacteriati</taxon>
        <taxon>Fusobacteriota</taxon>
        <taxon>Fusobacteriia</taxon>
        <taxon>Fusobacteriales</taxon>
        <taxon>Fusobacteriaceae</taxon>
        <taxon>Fusobacterium</taxon>
    </lineage>
</organism>
<dbReference type="InterPro" id="IPR001670">
    <property type="entry name" value="ADH_Fe/GldA"/>
</dbReference>
<dbReference type="GO" id="GO:1990362">
    <property type="term" value="F:butanol dehydrogenase (NAD+) activity"/>
    <property type="evidence" value="ECO:0007669"/>
    <property type="project" value="InterPro"/>
</dbReference>
<dbReference type="Gene3D" id="1.20.1090.10">
    <property type="entry name" value="Dehydroquinate synthase-like - alpha domain"/>
    <property type="match status" value="1"/>
</dbReference>
<dbReference type="InterPro" id="IPR056798">
    <property type="entry name" value="ADH_Fe_C"/>
</dbReference>
<keyword evidence="5" id="KW-1185">Reference proteome</keyword>
<feature type="domain" description="Fe-containing alcohol dehydrogenase-like C-terminal" evidence="3">
    <location>
        <begin position="188"/>
        <end position="388"/>
    </location>
</feature>
<dbReference type="GO" id="GO:0046872">
    <property type="term" value="F:metal ion binding"/>
    <property type="evidence" value="ECO:0007669"/>
    <property type="project" value="InterPro"/>
</dbReference>
<keyword evidence="1" id="KW-0560">Oxidoreductase</keyword>
<accession>A0A7G9GVI0</accession>
<gene>
    <name evidence="4" type="ORF">H9Q81_07565</name>
</gene>
<name>A0A7G9GVI0_9FUSO</name>
<protein>
    <submittedName>
        <fullName evidence="4">Iron-containing alcohol dehydrogenase</fullName>
    </submittedName>
</protein>
<dbReference type="CDD" id="cd08187">
    <property type="entry name" value="BDH"/>
    <property type="match status" value="1"/>
</dbReference>